<dbReference type="EMBL" id="JABEVU030000001">
    <property type="protein sequence ID" value="MDB0580021.1"/>
    <property type="molecule type" value="Genomic_DNA"/>
</dbReference>
<name>A0A0C2DMN6_9STAP</name>
<dbReference type="GeneID" id="77844784"/>
<dbReference type="InterPro" id="IPR051331">
    <property type="entry name" value="Chorismate_mutase-related"/>
</dbReference>
<dbReference type="Proteomes" id="UP000216682">
    <property type="component" value="Unassembled WGS sequence"/>
</dbReference>
<dbReference type="PANTHER" id="PTHR38041:SF1">
    <property type="entry name" value="CHORISMATE MUTASE"/>
    <property type="match status" value="1"/>
</dbReference>
<keyword evidence="8" id="KW-1185">Reference proteome</keyword>
<dbReference type="EMBL" id="JXII01000003">
    <property type="protein sequence ID" value="KIH71283.1"/>
    <property type="molecule type" value="Genomic_DNA"/>
</dbReference>
<dbReference type="SMART" id="SM00830">
    <property type="entry name" value="CM_2"/>
    <property type="match status" value="1"/>
</dbReference>
<evidence type="ECO:0000313" key="7">
    <source>
        <dbReference type="Proteomes" id="UP000216682"/>
    </source>
</evidence>
<accession>A0A0C2DMN6</accession>
<dbReference type="InterPro" id="IPR036979">
    <property type="entry name" value="CM_dom_sf"/>
</dbReference>
<dbReference type="InterPro" id="IPR036263">
    <property type="entry name" value="Chorismate_II_sf"/>
</dbReference>
<comment type="caution">
    <text evidence="3">The sequence shown here is derived from an EMBL/GenBank/DDBJ whole genome shotgun (WGS) entry which is preliminary data.</text>
</comment>
<evidence type="ECO:0000313" key="6">
    <source>
        <dbReference type="Proteomes" id="UP000031546"/>
    </source>
</evidence>
<dbReference type="EMBL" id="NPEZ01000006">
    <property type="protein sequence ID" value="OZT76505.1"/>
    <property type="molecule type" value="Genomic_DNA"/>
</dbReference>
<reference evidence="5 7" key="2">
    <citation type="submission" date="2017-07" db="EMBL/GenBank/DDBJ databases">
        <title>Shotgun whole genome sequences of three halophilic bacterial isolates.</title>
        <authorList>
            <person name="Pozzo T."/>
            <person name="Higdon S.M."/>
            <person name="Quillaguaman J."/>
        </authorList>
    </citation>
    <scope>NUCLEOTIDE SEQUENCE [LARGE SCALE GENOMIC DNA]</scope>
    <source>
        <strain evidence="5 7">BU-1</strain>
    </source>
</reference>
<dbReference type="InterPro" id="IPR002701">
    <property type="entry name" value="CM_II_prokaryot"/>
</dbReference>
<dbReference type="PROSITE" id="PS51168">
    <property type="entry name" value="CHORISMATE_MUT_2"/>
    <property type="match status" value="1"/>
</dbReference>
<dbReference type="GO" id="GO:0004106">
    <property type="term" value="F:chorismate mutase activity"/>
    <property type="evidence" value="ECO:0007669"/>
    <property type="project" value="UniProtKB-EC"/>
</dbReference>
<protein>
    <submittedName>
        <fullName evidence="4">Chorismate mutase</fullName>
        <ecNumber evidence="4">5.4.99.5</ecNumber>
    </submittedName>
</protein>
<dbReference type="InterPro" id="IPR011279">
    <property type="entry name" value="Chorismate_mutase_GmP"/>
</dbReference>
<dbReference type="Gene3D" id="1.20.59.10">
    <property type="entry name" value="Chorismate mutase"/>
    <property type="match status" value="1"/>
</dbReference>
<dbReference type="GO" id="GO:0046417">
    <property type="term" value="P:chorismate metabolic process"/>
    <property type="evidence" value="ECO:0007669"/>
    <property type="project" value="InterPro"/>
</dbReference>
<dbReference type="AlphaFoldDB" id="A0A0C2DMN6"/>
<evidence type="ECO:0000313" key="4">
    <source>
        <dbReference type="EMBL" id="MDB0580021.1"/>
    </source>
</evidence>
<dbReference type="RefSeq" id="WP_040105394.1">
    <property type="nucleotide sequence ID" value="NZ_CANNAG010000004.1"/>
</dbReference>
<feature type="domain" description="Chorismate mutase" evidence="2">
    <location>
        <begin position="1"/>
        <end position="88"/>
    </location>
</feature>
<evidence type="ECO:0000313" key="8">
    <source>
        <dbReference type="Proteomes" id="UP000527860"/>
    </source>
</evidence>
<reference evidence="4" key="4">
    <citation type="submission" date="2022-12" db="EMBL/GenBank/DDBJ databases">
        <title>Genome analysis and biological profiling of marine Salinicoccus roseus MOSEL-ME25.</title>
        <authorList>
            <person name="Mirza F.T."/>
            <person name="Xie Y."/>
            <person name="Shinwari Z.K."/>
        </authorList>
    </citation>
    <scope>NUCLEOTIDE SEQUENCE</scope>
    <source>
        <strain evidence="4">MOSEL-ME25</strain>
    </source>
</reference>
<evidence type="ECO:0000313" key="3">
    <source>
        <dbReference type="EMBL" id="KIH71283.1"/>
    </source>
</evidence>
<dbReference type="PANTHER" id="PTHR38041">
    <property type="entry name" value="CHORISMATE MUTASE"/>
    <property type="match status" value="1"/>
</dbReference>
<dbReference type="SUPFAM" id="SSF48600">
    <property type="entry name" value="Chorismate mutase II"/>
    <property type="match status" value="1"/>
</dbReference>
<dbReference type="Pfam" id="PF01817">
    <property type="entry name" value="CM_2"/>
    <property type="match status" value="1"/>
</dbReference>
<proteinExistence type="predicted"/>
<gene>
    <name evidence="5" type="ORF">CFN03_11610</name>
    <name evidence="4" type="ORF">F7P68_0005730</name>
    <name evidence="3" type="ORF">SN16_04395</name>
</gene>
<keyword evidence="1 4" id="KW-0413">Isomerase</keyword>
<evidence type="ECO:0000259" key="2">
    <source>
        <dbReference type="PROSITE" id="PS51168"/>
    </source>
</evidence>
<dbReference type="EC" id="5.4.99.5" evidence="4"/>
<dbReference type="NCBIfam" id="TIGR01805">
    <property type="entry name" value="CM_mono_grmpos"/>
    <property type="match status" value="1"/>
</dbReference>
<evidence type="ECO:0000313" key="5">
    <source>
        <dbReference type="EMBL" id="OZT76505.1"/>
    </source>
</evidence>
<dbReference type="Proteomes" id="UP000031546">
    <property type="component" value="Unassembled WGS sequence"/>
</dbReference>
<dbReference type="OrthoDB" id="9802281at2"/>
<evidence type="ECO:0000256" key="1">
    <source>
        <dbReference type="ARBA" id="ARBA00023235"/>
    </source>
</evidence>
<reference evidence="3 6" key="1">
    <citation type="submission" date="2015-01" db="EMBL/GenBank/DDBJ databases">
        <title>Genome sequences of high lactate-tolerant strain Salinicoccus roseus W12 with industrial interest.</title>
        <authorList>
            <person name="Wang H."/>
            <person name="Yu B."/>
        </authorList>
    </citation>
    <scope>NUCLEOTIDE SEQUENCE [LARGE SCALE GENOMIC DNA]</scope>
    <source>
        <strain evidence="3 6">W12</strain>
    </source>
</reference>
<dbReference type="GO" id="GO:0009697">
    <property type="term" value="P:salicylic acid biosynthetic process"/>
    <property type="evidence" value="ECO:0007669"/>
    <property type="project" value="TreeGrafter"/>
</dbReference>
<sequence>MNEHEKLRRRIDELDAELIALFEARMEVAGRIAEYKMENDIPVFDETREEQVICKNVGRLQDQSLEVYAASFFSHLMALSRKRQHENLKNYPLSHKL</sequence>
<organism evidence="3 6">
    <name type="scientific">Salinicoccus roseus</name>
    <dbReference type="NCBI Taxonomy" id="45670"/>
    <lineage>
        <taxon>Bacteria</taxon>
        <taxon>Bacillati</taxon>
        <taxon>Bacillota</taxon>
        <taxon>Bacilli</taxon>
        <taxon>Bacillales</taxon>
        <taxon>Staphylococcaceae</taxon>
        <taxon>Salinicoccus</taxon>
    </lineage>
</organism>
<reference evidence="4" key="3">
    <citation type="submission" date="2020-04" db="EMBL/GenBank/DDBJ databases">
        <authorList>
            <person name="Tanveer F."/>
            <person name="Xie Y."/>
            <person name="Shinwari Z.K."/>
        </authorList>
    </citation>
    <scope>NUCLEOTIDE SEQUENCE</scope>
    <source>
        <strain evidence="4">MOSEL-ME25</strain>
    </source>
</reference>
<dbReference type="STRING" id="45670.SN16_04395"/>
<dbReference type="Proteomes" id="UP000527860">
    <property type="component" value="Unassembled WGS sequence"/>
</dbReference>